<keyword evidence="2" id="KW-1185">Reference proteome</keyword>
<accession>R4XEP3</accession>
<name>R4XEP3_TAPDE</name>
<organism evidence="1 2">
    <name type="scientific">Taphrina deformans (strain PYCC 5710 / ATCC 11124 / CBS 356.35 / IMI 108563 / JCM 9778 / NBRC 8474)</name>
    <name type="common">Peach leaf curl fungus</name>
    <name type="synonym">Lalaria deformans</name>
    <dbReference type="NCBI Taxonomy" id="1097556"/>
    <lineage>
        <taxon>Eukaryota</taxon>
        <taxon>Fungi</taxon>
        <taxon>Dikarya</taxon>
        <taxon>Ascomycota</taxon>
        <taxon>Taphrinomycotina</taxon>
        <taxon>Taphrinomycetes</taxon>
        <taxon>Taphrinales</taxon>
        <taxon>Taphrinaceae</taxon>
        <taxon>Taphrina</taxon>
    </lineage>
</organism>
<reference evidence="1 2" key="1">
    <citation type="journal article" date="2013" name="MBio">
        <title>Genome sequencing of the plant pathogen Taphrina deformans, the causal agent of peach leaf curl.</title>
        <authorList>
            <person name="Cisse O.H."/>
            <person name="Almeida J.M.G.C.F."/>
            <person name="Fonseca A."/>
            <person name="Kumar A.A."/>
            <person name="Salojaervi J."/>
            <person name="Overmyer K."/>
            <person name="Hauser P.M."/>
            <person name="Pagni M."/>
        </authorList>
    </citation>
    <scope>NUCLEOTIDE SEQUENCE [LARGE SCALE GENOMIC DNA]</scope>
    <source>
        <strain evidence="2">PYCC 5710 / ATCC 11124 / CBS 356.35 / IMI 108563 / JCM 9778 / NBRC 8474</strain>
    </source>
</reference>
<dbReference type="Proteomes" id="UP000013776">
    <property type="component" value="Unassembled WGS sequence"/>
</dbReference>
<proteinExistence type="predicted"/>
<comment type="caution">
    <text evidence="1">The sequence shown here is derived from an EMBL/GenBank/DDBJ whole genome shotgun (WGS) entry which is preliminary data.</text>
</comment>
<evidence type="ECO:0000313" key="2">
    <source>
        <dbReference type="Proteomes" id="UP000013776"/>
    </source>
</evidence>
<dbReference type="VEuPathDB" id="FungiDB:TAPDE_004508"/>
<sequence length="115" mass="12663">MTARQASVRYLTFVGTASFVYHAGFNVISAKIENTAPNVQHVNLMAFCYGFGTNKPRGHANIRFTIPTQGKIDGLYKGLNYACRTEQGLQLSLYVYSMNEGDIDPCARNPLVPIG</sequence>
<evidence type="ECO:0000313" key="1">
    <source>
        <dbReference type="EMBL" id="CCG84118.1"/>
    </source>
</evidence>
<protein>
    <submittedName>
        <fullName evidence="1">Uncharacterized protein</fullName>
    </submittedName>
</protein>
<dbReference type="EMBL" id="CAHR02000205">
    <property type="protein sequence ID" value="CCG84118.1"/>
    <property type="molecule type" value="Genomic_DNA"/>
</dbReference>
<dbReference type="AlphaFoldDB" id="R4XEP3"/>
<gene>
    <name evidence="1" type="ORF">TAPDE_004508</name>
</gene>